<accession>A0A1Q8QA17</accession>
<evidence type="ECO:0000313" key="2">
    <source>
        <dbReference type="Proteomes" id="UP000185568"/>
    </source>
</evidence>
<evidence type="ECO:0000313" key="1">
    <source>
        <dbReference type="EMBL" id="OLN24115.1"/>
    </source>
</evidence>
<gene>
    <name evidence="1" type="ORF">BTO30_01495</name>
</gene>
<dbReference type="EMBL" id="MSDU01000003">
    <property type="protein sequence ID" value="OLN24115.1"/>
    <property type="molecule type" value="Genomic_DNA"/>
</dbReference>
<dbReference type="STRING" id="1714264.BTO30_01495"/>
<protein>
    <submittedName>
        <fullName evidence="1">Uncharacterized protein</fullName>
    </submittedName>
</protein>
<name>A0A1Q8QA17_9BACI</name>
<dbReference type="Proteomes" id="UP000185568">
    <property type="component" value="Unassembled WGS sequence"/>
</dbReference>
<reference evidence="1 2" key="1">
    <citation type="submission" date="2016-12" db="EMBL/GenBank/DDBJ databases">
        <title>Domibacillus antri genome sequencing.</title>
        <authorList>
            <person name="Verma A."/>
            <person name="Krishnamurthi S."/>
        </authorList>
    </citation>
    <scope>NUCLEOTIDE SEQUENCE [LARGE SCALE GENOMIC DNA]</scope>
    <source>
        <strain evidence="1 2">XD80</strain>
    </source>
</reference>
<keyword evidence="2" id="KW-1185">Reference proteome</keyword>
<sequence>MAFKLLDVFASMIGAASNLLIISETEETAFVRVQSNTDIQAIRGTFKAEKTERRFLNGNWN</sequence>
<dbReference type="AlphaFoldDB" id="A0A1Q8QA17"/>
<organism evidence="1 2">
    <name type="scientific">Domibacillus antri</name>
    <dbReference type="NCBI Taxonomy" id="1714264"/>
    <lineage>
        <taxon>Bacteria</taxon>
        <taxon>Bacillati</taxon>
        <taxon>Bacillota</taxon>
        <taxon>Bacilli</taxon>
        <taxon>Bacillales</taxon>
        <taxon>Bacillaceae</taxon>
        <taxon>Domibacillus</taxon>
    </lineage>
</organism>
<comment type="caution">
    <text evidence="1">The sequence shown here is derived from an EMBL/GenBank/DDBJ whole genome shotgun (WGS) entry which is preliminary data.</text>
</comment>
<proteinExistence type="predicted"/>